<evidence type="ECO:0000259" key="14">
    <source>
        <dbReference type="Pfam" id="PF01676"/>
    </source>
</evidence>
<dbReference type="Pfam" id="PF01676">
    <property type="entry name" value="Metalloenzyme"/>
    <property type="match status" value="1"/>
</dbReference>
<comment type="catalytic activity">
    <reaction evidence="1 9">
        <text>(2R)-2-phosphoglycerate = (2R)-3-phosphoglycerate</text>
        <dbReference type="Rhea" id="RHEA:15901"/>
        <dbReference type="ChEBI" id="CHEBI:58272"/>
        <dbReference type="ChEBI" id="CHEBI:58289"/>
        <dbReference type="EC" id="5.4.2.12"/>
    </reaction>
</comment>
<feature type="binding site" evidence="9 12">
    <location>
        <begin position="154"/>
        <end position="155"/>
    </location>
    <ligand>
        <name>substrate</name>
    </ligand>
</feature>
<comment type="function">
    <text evidence="2 9">Catalyzes the interconversion of 2-phosphoglycerate and 3-phosphoglycerate.</text>
</comment>
<feature type="binding site" evidence="9 13">
    <location>
        <position position="399"/>
    </location>
    <ligand>
        <name>Mn(2+)</name>
        <dbReference type="ChEBI" id="CHEBI:29035"/>
        <label>1</label>
    </ligand>
</feature>
<evidence type="ECO:0000256" key="7">
    <source>
        <dbReference type="ARBA" id="ARBA00023211"/>
    </source>
</evidence>
<proteinExistence type="inferred from homology"/>
<dbReference type="NCBIfam" id="TIGR01307">
    <property type="entry name" value="pgm_bpd_ind"/>
    <property type="match status" value="1"/>
</dbReference>
<evidence type="ECO:0000313" key="17">
    <source>
        <dbReference type="Proteomes" id="UP000176786"/>
    </source>
</evidence>
<dbReference type="InterPro" id="IPR017850">
    <property type="entry name" value="Alkaline_phosphatase_core_sf"/>
</dbReference>
<dbReference type="PANTHER" id="PTHR31637:SF0">
    <property type="entry name" value="2,3-BISPHOSPHOGLYCERATE-INDEPENDENT PHOSPHOGLYCERATE MUTASE"/>
    <property type="match status" value="1"/>
</dbReference>
<evidence type="ECO:0000259" key="15">
    <source>
        <dbReference type="Pfam" id="PF06415"/>
    </source>
</evidence>
<evidence type="ECO:0000256" key="3">
    <source>
        <dbReference type="ARBA" id="ARBA00004798"/>
    </source>
</evidence>
<feature type="domain" description="BPG-independent PGAM N-terminal" evidence="15">
    <location>
        <begin position="83"/>
        <end position="289"/>
    </location>
</feature>
<accession>A0A1F5P5I4</accession>
<evidence type="ECO:0000256" key="11">
    <source>
        <dbReference type="PIRSR" id="PIRSR001492-1"/>
    </source>
</evidence>
<evidence type="ECO:0000256" key="12">
    <source>
        <dbReference type="PIRSR" id="PIRSR001492-2"/>
    </source>
</evidence>
<gene>
    <name evidence="9" type="primary">gpmI</name>
    <name evidence="16" type="ORF">A3J48_02775</name>
</gene>
<dbReference type="Gene3D" id="3.40.1450.10">
    <property type="entry name" value="BPG-independent phosphoglycerate mutase, domain B"/>
    <property type="match status" value="1"/>
</dbReference>
<dbReference type="InterPro" id="IPR006124">
    <property type="entry name" value="Metalloenzyme"/>
</dbReference>
<feature type="binding site" evidence="9 12">
    <location>
        <position position="192"/>
    </location>
    <ligand>
        <name>substrate</name>
    </ligand>
</feature>
<dbReference type="FunFam" id="3.40.1450.10:FF:000002">
    <property type="entry name" value="2,3-bisphosphoglycerate-independent phosphoglycerate mutase"/>
    <property type="match status" value="1"/>
</dbReference>
<dbReference type="GO" id="GO:0004619">
    <property type="term" value="F:phosphoglycerate mutase activity"/>
    <property type="evidence" value="ECO:0007669"/>
    <property type="project" value="UniProtKB-UniRule"/>
</dbReference>
<feature type="binding site" evidence="9 13">
    <location>
        <position position="455"/>
    </location>
    <ligand>
        <name>Mn(2+)</name>
        <dbReference type="ChEBI" id="CHEBI:29035"/>
        <label>1</label>
    </ligand>
</feature>
<feature type="binding site" evidence="9 12">
    <location>
        <begin position="262"/>
        <end position="265"/>
    </location>
    <ligand>
        <name>substrate</name>
    </ligand>
</feature>
<evidence type="ECO:0000256" key="8">
    <source>
        <dbReference type="ARBA" id="ARBA00023235"/>
    </source>
</evidence>
<dbReference type="GO" id="GO:0006007">
    <property type="term" value="P:glucose catabolic process"/>
    <property type="evidence" value="ECO:0007669"/>
    <property type="project" value="InterPro"/>
</dbReference>
<comment type="caution">
    <text evidence="16">The sequence shown here is derived from an EMBL/GenBank/DDBJ whole genome shotgun (WGS) entry which is preliminary data.</text>
</comment>
<feature type="binding site" evidence="9 13">
    <location>
        <position position="395"/>
    </location>
    <ligand>
        <name>Mn(2+)</name>
        <dbReference type="ChEBI" id="CHEBI:29035"/>
        <label>1</label>
    </ligand>
</feature>
<dbReference type="GO" id="GO:0005829">
    <property type="term" value="C:cytosol"/>
    <property type="evidence" value="ECO:0007669"/>
    <property type="project" value="TreeGrafter"/>
</dbReference>
<name>A0A1F5P5I4_9BACT</name>
<evidence type="ECO:0000256" key="10">
    <source>
        <dbReference type="NCBIfam" id="TIGR01307"/>
    </source>
</evidence>
<dbReference type="Proteomes" id="UP000176786">
    <property type="component" value="Unassembled WGS sequence"/>
</dbReference>
<evidence type="ECO:0000256" key="9">
    <source>
        <dbReference type="HAMAP-Rule" id="MF_01038"/>
    </source>
</evidence>
<dbReference type="STRING" id="1817832.A3J48_02775"/>
<keyword evidence="5 9" id="KW-0479">Metal-binding</keyword>
<feature type="binding site" evidence="9 13">
    <location>
        <position position="437"/>
    </location>
    <ligand>
        <name>Mn(2+)</name>
        <dbReference type="ChEBI" id="CHEBI:29035"/>
        <label>2</label>
    </ligand>
</feature>
<feature type="domain" description="Metalloenzyme" evidence="14">
    <location>
        <begin position="6"/>
        <end position="505"/>
    </location>
</feature>
<comment type="pathway">
    <text evidence="3 9">Carbohydrate degradation; glycolysis; pyruvate from D-glyceraldehyde 3-phosphate: step 3/5.</text>
</comment>
<evidence type="ECO:0000256" key="13">
    <source>
        <dbReference type="PIRSR" id="PIRSR001492-3"/>
    </source>
</evidence>
<dbReference type="GO" id="GO:0030145">
    <property type="term" value="F:manganese ion binding"/>
    <property type="evidence" value="ECO:0007669"/>
    <property type="project" value="UniProtKB-UniRule"/>
</dbReference>
<dbReference type="Pfam" id="PF06415">
    <property type="entry name" value="iPGM_N"/>
    <property type="match status" value="1"/>
</dbReference>
<comment type="cofactor">
    <cofactor evidence="9">
        <name>Mn(2+)</name>
        <dbReference type="ChEBI" id="CHEBI:29035"/>
    </cofactor>
    <text evidence="9">Binds 2 manganese ions per subunit.</text>
</comment>
<feature type="active site" description="Phosphoserine intermediate" evidence="9 11">
    <location>
        <position position="63"/>
    </location>
</feature>
<organism evidence="16 17">
    <name type="scientific">Candidatus Doudnabacteria bacterium RIFCSPHIGHO2_02_FULL_46_11</name>
    <dbReference type="NCBI Taxonomy" id="1817832"/>
    <lineage>
        <taxon>Bacteria</taxon>
        <taxon>Candidatus Doudnaibacteriota</taxon>
    </lineage>
</organism>
<dbReference type="CDD" id="cd16010">
    <property type="entry name" value="iPGM"/>
    <property type="match status" value="1"/>
</dbReference>
<dbReference type="InterPro" id="IPR036646">
    <property type="entry name" value="PGAM_B_sf"/>
</dbReference>
<feature type="binding site" evidence="9 12">
    <location>
        <position position="186"/>
    </location>
    <ligand>
        <name>substrate</name>
    </ligand>
</feature>
<evidence type="ECO:0000256" key="6">
    <source>
        <dbReference type="ARBA" id="ARBA00023152"/>
    </source>
</evidence>
<comment type="subunit">
    <text evidence="9">Monomer.</text>
</comment>
<feature type="binding site" evidence="9 13">
    <location>
        <position position="436"/>
    </location>
    <ligand>
        <name>Mn(2+)</name>
        <dbReference type="ChEBI" id="CHEBI:29035"/>
        <label>2</label>
    </ligand>
</feature>
<feature type="binding site" evidence="9 13">
    <location>
        <position position="13"/>
    </location>
    <ligand>
        <name>Mn(2+)</name>
        <dbReference type="ChEBI" id="CHEBI:29035"/>
        <label>2</label>
    </ligand>
</feature>
<dbReference type="InterPro" id="IPR011258">
    <property type="entry name" value="BPG-indep_PGM_N"/>
</dbReference>
<evidence type="ECO:0000256" key="5">
    <source>
        <dbReference type="ARBA" id="ARBA00022723"/>
    </source>
</evidence>
<evidence type="ECO:0000256" key="4">
    <source>
        <dbReference type="ARBA" id="ARBA00008819"/>
    </source>
</evidence>
<feature type="binding site" evidence="9 12">
    <location>
        <position position="124"/>
    </location>
    <ligand>
        <name>substrate</name>
    </ligand>
</feature>
<dbReference type="AlphaFoldDB" id="A0A1F5P5I4"/>
<evidence type="ECO:0000256" key="2">
    <source>
        <dbReference type="ARBA" id="ARBA00002315"/>
    </source>
</evidence>
<dbReference type="SUPFAM" id="SSF53649">
    <property type="entry name" value="Alkaline phosphatase-like"/>
    <property type="match status" value="1"/>
</dbReference>
<comment type="similarity">
    <text evidence="4 9">Belongs to the BPG-independent phosphoglycerate mutase family.</text>
</comment>
<keyword evidence="6 9" id="KW-0324">Glycolysis</keyword>
<dbReference type="EMBL" id="MFES01000027">
    <property type="protein sequence ID" value="OGE85074.1"/>
    <property type="molecule type" value="Genomic_DNA"/>
</dbReference>
<dbReference type="InterPro" id="IPR005995">
    <property type="entry name" value="Pgm_bpd_ind"/>
</dbReference>
<feature type="binding site" evidence="9 13">
    <location>
        <position position="63"/>
    </location>
    <ligand>
        <name>Mn(2+)</name>
        <dbReference type="ChEBI" id="CHEBI:29035"/>
        <label>2</label>
    </ligand>
</feature>
<sequence>MRKYSKIILAVLDGFGVASPSNGNAVSSANLKFFQELISFYPTKVIQASGPAVGLPWGEKGNSEVGHLNMGAGRVVIQELPRINMSIMDGSFQSNPALLGAMRQAIDNRSTLHLAGLIGTGTIHAYEQHLYALIEMARNLGVKKIALHLFSDGRDSPAKTAIASVKNIEKKIEEWQEVSVASVTGRFYAMDRGLHLKQTEAAINAIVFGQGDKFLSASEALEQRYQNGMTDEMIPPSVIVDKGDFARGLVHEGDAAIFFNYRNDRMIQLVKMFFERAPKVKVATMTAYSPTLAAQVAFPPLEIKDTLSEIISNKGLKQFHAAESEKFAHVTFFFNGHRHEPWPGEERFIVKSPEANIKNYVDVPEMSAKPLTDEVVKRIRESDDSFILVNYANGDMVGHTGDLDAVKKAVLTLDQSLQRLAEAASDAGALLMITADHGNCEQMVNITSGEVDTEHSTNPVPLIFYADDLRFTEKSNINLYTLAGIVPEGILPDIAPTVLSGLGIEVPMAMTGKVIEI</sequence>
<protein>
    <recommendedName>
        <fullName evidence="9 10">2,3-bisphosphoglycerate-independent phosphoglycerate mutase</fullName>
        <shortName evidence="9">BPG-independent PGAM</shortName>
        <shortName evidence="9">Phosphoglyceromutase</shortName>
        <shortName evidence="9">iPGM</shortName>
        <ecNumber evidence="9 10">5.4.2.12</ecNumber>
    </recommendedName>
</protein>
<keyword evidence="7 9" id="KW-0464">Manganese</keyword>
<dbReference type="PANTHER" id="PTHR31637">
    <property type="entry name" value="2,3-BISPHOSPHOGLYCERATE-INDEPENDENT PHOSPHOGLYCERATE MUTASE"/>
    <property type="match status" value="1"/>
</dbReference>
<dbReference type="EC" id="5.4.2.12" evidence="9 10"/>
<dbReference type="GO" id="GO:0006096">
    <property type="term" value="P:glycolytic process"/>
    <property type="evidence" value="ECO:0007669"/>
    <property type="project" value="UniProtKB-UniRule"/>
</dbReference>
<evidence type="ECO:0000256" key="1">
    <source>
        <dbReference type="ARBA" id="ARBA00000370"/>
    </source>
</evidence>
<dbReference type="UniPathway" id="UPA00109">
    <property type="reaction ID" value="UER00186"/>
</dbReference>
<dbReference type="Gene3D" id="3.40.720.10">
    <property type="entry name" value="Alkaline Phosphatase, subunit A"/>
    <property type="match status" value="1"/>
</dbReference>
<dbReference type="HAMAP" id="MF_01038">
    <property type="entry name" value="GpmI"/>
    <property type="match status" value="1"/>
</dbReference>
<dbReference type="PIRSF" id="PIRSF001492">
    <property type="entry name" value="IPGAM"/>
    <property type="match status" value="1"/>
</dbReference>
<feature type="binding site" evidence="9 12">
    <location>
        <position position="326"/>
    </location>
    <ligand>
        <name>substrate</name>
    </ligand>
</feature>
<dbReference type="SUPFAM" id="SSF64158">
    <property type="entry name" value="2,3-Bisphosphoglycerate-independent phosphoglycerate mutase, substrate-binding domain"/>
    <property type="match status" value="1"/>
</dbReference>
<keyword evidence="8 9" id="KW-0413">Isomerase</keyword>
<evidence type="ECO:0000313" key="16">
    <source>
        <dbReference type="EMBL" id="OGE85074.1"/>
    </source>
</evidence>
<reference evidence="16 17" key="1">
    <citation type="journal article" date="2016" name="Nat. Commun.">
        <title>Thousands of microbial genomes shed light on interconnected biogeochemical processes in an aquifer system.</title>
        <authorList>
            <person name="Anantharaman K."/>
            <person name="Brown C.T."/>
            <person name="Hug L.A."/>
            <person name="Sharon I."/>
            <person name="Castelle C.J."/>
            <person name="Probst A.J."/>
            <person name="Thomas B.C."/>
            <person name="Singh A."/>
            <person name="Wilkins M.J."/>
            <person name="Karaoz U."/>
            <person name="Brodie E.L."/>
            <person name="Williams K.H."/>
            <person name="Hubbard S.S."/>
            <person name="Banfield J.F."/>
        </authorList>
    </citation>
    <scope>NUCLEOTIDE SEQUENCE [LARGE SCALE GENOMIC DNA]</scope>
</reference>